<name>A0A1Y6CPI0_9PROT</name>
<dbReference type="AlphaFoldDB" id="A0A1Y6CPI0"/>
<dbReference type="EMBL" id="FWZX01000040">
    <property type="protein sequence ID" value="SMF79836.1"/>
    <property type="molecule type" value="Genomic_DNA"/>
</dbReference>
<sequence>MLVVGLLLAGGFLAADGIVRRLIRDLAIAPEEFVGREAGGRYAVNDLLTVRPGQVGRAAVMFSDSTNDSVPPSDPDKRTLTGMLRDDLAPAGIAGYGVSFPGAGMDWIVTLLHYWTERFPGLDYAVLPINLRWASPAWRGLDLNDNARRPLEFYAASQRLLPWLIDLGYHSPPVRADHLAKTAGTVIGPVPFDIATVDADDFAESRHVSLHAAKRELHRLRFALAYGNRLAADDPIFHLIDRARAICRARGLRCLFVLPPFNETRLGELSPPVAAVLKANVDLVRRHFDGSEAPLLDLSATLPPERFHDVVNEHVDWQGRRFIAGCVAGYLIDGRSGAGESCPGGTLVGGSQPPAQQPPDADGRQIAKP</sequence>
<dbReference type="STRING" id="560819.SAMN05428998_14042"/>
<protein>
    <recommendedName>
        <fullName evidence="4">SGNH/GDSL hydrolase family protein</fullName>
    </recommendedName>
</protein>
<organism evidence="2 3">
    <name type="scientific">Tistlia consotensis USBA 355</name>
    <dbReference type="NCBI Taxonomy" id="560819"/>
    <lineage>
        <taxon>Bacteria</taxon>
        <taxon>Pseudomonadati</taxon>
        <taxon>Pseudomonadota</taxon>
        <taxon>Alphaproteobacteria</taxon>
        <taxon>Rhodospirillales</taxon>
        <taxon>Rhodovibrionaceae</taxon>
        <taxon>Tistlia</taxon>
    </lineage>
</organism>
<accession>A0A1Y6CPI0</accession>
<feature type="region of interest" description="Disordered" evidence="1">
    <location>
        <begin position="342"/>
        <end position="369"/>
    </location>
</feature>
<keyword evidence="3" id="KW-1185">Reference proteome</keyword>
<evidence type="ECO:0000313" key="2">
    <source>
        <dbReference type="EMBL" id="SMF79836.1"/>
    </source>
</evidence>
<dbReference type="Proteomes" id="UP000192917">
    <property type="component" value="Unassembled WGS sequence"/>
</dbReference>
<proteinExistence type="predicted"/>
<evidence type="ECO:0000256" key="1">
    <source>
        <dbReference type="SAM" id="MobiDB-lite"/>
    </source>
</evidence>
<evidence type="ECO:0008006" key="4">
    <source>
        <dbReference type="Google" id="ProtNLM"/>
    </source>
</evidence>
<evidence type="ECO:0000313" key="3">
    <source>
        <dbReference type="Proteomes" id="UP000192917"/>
    </source>
</evidence>
<reference evidence="2 3" key="1">
    <citation type="submission" date="2017-04" db="EMBL/GenBank/DDBJ databases">
        <authorList>
            <person name="Afonso C.L."/>
            <person name="Miller P.J."/>
            <person name="Scott M.A."/>
            <person name="Spackman E."/>
            <person name="Goraichik I."/>
            <person name="Dimitrov K.M."/>
            <person name="Suarez D.L."/>
            <person name="Swayne D.E."/>
        </authorList>
    </citation>
    <scope>NUCLEOTIDE SEQUENCE [LARGE SCALE GENOMIC DNA]</scope>
    <source>
        <strain evidence="2 3">USBA 355</strain>
    </source>
</reference>
<gene>
    <name evidence="2" type="ORF">SAMN05428998_14042</name>
</gene>